<dbReference type="InterPro" id="IPR018490">
    <property type="entry name" value="cNMP-bd_dom_sf"/>
</dbReference>
<dbReference type="SMART" id="SM00100">
    <property type="entry name" value="cNMP"/>
    <property type="match status" value="1"/>
</dbReference>
<evidence type="ECO:0000259" key="1">
    <source>
        <dbReference type="PROSITE" id="PS50042"/>
    </source>
</evidence>
<protein>
    <submittedName>
        <fullName evidence="2">cAMP-binding domain of CRP or a regulatory subunit of cAMP-dependent protein kinases</fullName>
    </submittedName>
</protein>
<dbReference type="PROSITE" id="PS50042">
    <property type="entry name" value="CNMP_BINDING_3"/>
    <property type="match status" value="1"/>
</dbReference>
<keyword evidence="2" id="KW-0418">Kinase</keyword>
<dbReference type="Pfam" id="PF00027">
    <property type="entry name" value="cNMP_binding"/>
    <property type="match status" value="1"/>
</dbReference>
<dbReference type="InterPro" id="IPR014710">
    <property type="entry name" value="RmlC-like_jellyroll"/>
</dbReference>
<dbReference type="CDD" id="cd00038">
    <property type="entry name" value="CAP_ED"/>
    <property type="match status" value="1"/>
</dbReference>
<dbReference type="InterPro" id="IPR000595">
    <property type="entry name" value="cNMP-bd_dom"/>
</dbReference>
<keyword evidence="2" id="KW-0808">Transferase</keyword>
<dbReference type="SUPFAM" id="SSF51206">
    <property type="entry name" value="cAMP-binding domain-like"/>
    <property type="match status" value="1"/>
</dbReference>
<dbReference type="PANTHER" id="PTHR24567:SF74">
    <property type="entry name" value="HTH-TYPE TRANSCRIPTIONAL REGULATOR ARCR"/>
    <property type="match status" value="1"/>
</dbReference>
<dbReference type="GO" id="GO:0016301">
    <property type="term" value="F:kinase activity"/>
    <property type="evidence" value="ECO:0007669"/>
    <property type="project" value="UniProtKB-KW"/>
</dbReference>
<sequence>MIRKNLQLLQLTEAMEGKTTLRSINAGQRFIHQDEQLTHVYIIKTGIAKCFITEENDKDYILEFLGEGEVLGEIEAIRKQKTICSVEAVTPLTVHAMSHTEFLHSIYTMPDLNQVMLELLATRVANSSIKSARQQLYALSEILPQLLAMLDAQHITFTKQDLAGYMGISVRSLNRLLQEL</sequence>
<keyword evidence="3" id="KW-1185">Reference proteome</keyword>
<dbReference type="Gene3D" id="2.60.120.10">
    <property type="entry name" value="Jelly Rolls"/>
    <property type="match status" value="1"/>
</dbReference>
<dbReference type="EMBL" id="FSRA01000002">
    <property type="protein sequence ID" value="SIO51060.1"/>
    <property type="molecule type" value="Genomic_DNA"/>
</dbReference>
<dbReference type="AlphaFoldDB" id="A0A1N6K3E2"/>
<gene>
    <name evidence="2" type="ORF">SAMN04488055_4997</name>
</gene>
<dbReference type="RefSeq" id="WP_074242266.1">
    <property type="nucleotide sequence ID" value="NZ_FSRA01000002.1"/>
</dbReference>
<name>A0A1N6K3E2_9BACT</name>
<reference evidence="2 3" key="1">
    <citation type="submission" date="2016-11" db="EMBL/GenBank/DDBJ databases">
        <authorList>
            <person name="Jaros S."/>
            <person name="Januszkiewicz K."/>
            <person name="Wedrychowicz H."/>
        </authorList>
    </citation>
    <scope>NUCLEOTIDE SEQUENCE [LARGE SCALE GENOMIC DNA]</scope>
    <source>
        <strain evidence="2 3">DSM 24787</strain>
    </source>
</reference>
<organism evidence="2 3">
    <name type="scientific">Chitinophaga niabensis</name>
    <dbReference type="NCBI Taxonomy" id="536979"/>
    <lineage>
        <taxon>Bacteria</taxon>
        <taxon>Pseudomonadati</taxon>
        <taxon>Bacteroidota</taxon>
        <taxon>Chitinophagia</taxon>
        <taxon>Chitinophagales</taxon>
        <taxon>Chitinophagaceae</taxon>
        <taxon>Chitinophaga</taxon>
    </lineage>
</organism>
<dbReference type="STRING" id="536979.SAMN04488055_4997"/>
<evidence type="ECO:0000313" key="2">
    <source>
        <dbReference type="EMBL" id="SIO51060.1"/>
    </source>
</evidence>
<dbReference type="PANTHER" id="PTHR24567">
    <property type="entry name" value="CRP FAMILY TRANSCRIPTIONAL REGULATORY PROTEIN"/>
    <property type="match status" value="1"/>
</dbReference>
<evidence type="ECO:0000313" key="3">
    <source>
        <dbReference type="Proteomes" id="UP000185003"/>
    </source>
</evidence>
<feature type="domain" description="Cyclic nucleotide-binding" evidence="1">
    <location>
        <begin position="7"/>
        <end position="123"/>
    </location>
</feature>
<proteinExistence type="predicted"/>
<dbReference type="Proteomes" id="UP000185003">
    <property type="component" value="Unassembled WGS sequence"/>
</dbReference>
<dbReference type="GO" id="GO:0005829">
    <property type="term" value="C:cytosol"/>
    <property type="evidence" value="ECO:0007669"/>
    <property type="project" value="TreeGrafter"/>
</dbReference>
<dbReference type="OrthoDB" id="5457083at2"/>
<dbReference type="GO" id="GO:0003700">
    <property type="term" value="F:DNA-binding transcription factor activity"/>
    <property type="evidence" value="ECO:0007669"/>
    <property type="project" value="TreeGrafter"/>
</dbReference>
<dbReference type="InterPro" id="IPR050397">
    <property type="entry name" value="Env_Response_Regulators"/>
</dbReference>
<accession>A0A1N6K3E2</accession>